<organism evidence="1 2">
    <name type="scientific">Dendrolimus kikuchii</name>
    <dbReference type="NCBI Taxonomy" id="765133"/>
    <lineage>
        <taxon>Eukaryota</taxon>
        <taxon>Metazoa</taxon>
        <taxon>Ecdysozoa</taxon>
        <taxon>Arthropoda</taxon>
        <taxon>Hexapoda</taxon>
        <taxon>Insecta</taxon>
        <taxon>Pterygota</taxon>
        <taxon>Neoptera</taxon>
        <taxon>Endopterygota</taxon>
        <taxon>Lepidoptera</taxon>
        <taxon>Glossata</taxon>
        <taxon>Ditrysia</taxon>
        <taxon>Bombycoidea</taxon>
        <taxon>Lasiocampidae</taxon>
        <taxon>Dendrolimus</taxon>
    </lineage>
</organism>
<evidence type="ECO:0000313" key="1">
    <source>
        <dbReference type="EMBL" id="KAJ0179900.1"/>
    </source>
</evidence>
<accession>A0ACC1D7V3</accession>
<reference evidence="1 2" key="1">
    <citation type="journal article" date="2021" name="Front. Genet.">
        <title>Chromosome-Level Genome Assembly Reveals Significant Gene Expansion in the Toll and IMD Signaling Pathways of Dendrolimus kikuchii.</title>
        <authorList>
            <person name="Zhou J."/>
            <person name="Wu P."/>
            <person name="Xiong Z."/>
            <person name="Liu N."/>
            <person name="Zhao N."/>
            <person name="Ji M."/>
            <person name="Qiu Y."/>
            <person name="Yang B."/>
        </authorList>
    </citation>
    <scope>NUCLEOTIDE SEQUENCE [LARGE SCALE GENOMIC DNA]</scope>
    <source>
        <strain evidence="1">Ann1</strain>
    </source>
</reference>
<keyword evidence="2" id="KW-1185">Reference proteome</keyword>
<dbReference type="EMBL" id="CM034393">
    <property type="protein sequence ID" value="KAJ0179900.1"/>
    <property type="molecule type" value="Genomic_DNA"/>
</dbReference>
<proteinExistence type="predicted"/>
<comment type="caution">
    <text evidence="1">The sequence shown here is derived from an EMBL/GenBank/DDBJ whole genome shotgun (WGS) entry which is preliminary data.</text>
</comment>
<protein>
    <submittedName>
        <fullName evidence="1">Uncharacterized protein</fullName>
    </submittedName>
</protein>
<name>A0ACC1D7V3_9NEOP</name>
<evidence type="ECO:0000313" key="2">
    <source>
        <dbReference type="Proteomes" id="UP000824533"/>
    </source>
</evidence>
<sequence length="252" mass="27403">MTTPSSDGIQCDPGDLTRQGHSLVSIALYFKALFFINVYSNIKGEKFYGVAPVVSCSRTDTDLTIKMKFLILALCVCAANAAAAYKPWQLTNFGVKPETPVVPVVPAVKSASVKPIYKPEYKPVVPVAPVVPVSKTASSYIDSDVPILGYYNNYNPETQDSSSSFETANGIVVESNGALKRVGDIDAYAFQGSYRYISPEGIPVEVNYVADENGYQPKSDLIPQAPPVPEAIARSLEYIASRPQYIEPVKKF</sequence>
<dbReference type="Proteomes" id="UP000824533">
    <property type="component" value="Linkage Group LG07"/>
</dbReference>
<gene>
    <name evidence="1" type="ORF">K1T71_004491</name>
</gene>